<dbReference type="EMBL" id="MN740217">
    <property type="protein sequence ID" value="QHT94222.1"/>
    <property type="molecule type" value="Genomic_DNA"/>
</dbReference>
<sequence>MNSLYVLFIVYAQNKTPFLLHSAMNVGQHIDKYSIRQEGFDWRFTYDNLEEARELTQIQTQFVKYTILQQLTSNISILEKEKLLNSITDDTQFVNILNGGLLDDWEYPRF</sequence>
<reference evidence="1" key="1">
    <citation type="journal article" date="2020" name="Nature">
        <title>Giant virus diversity and host interactions through global metagenomics.</title>
        <authorList>
            <person name="Schulz F."/>
            <person name="Roux S."/>
            <person name="Paez-Espino D."/>
            <person name="Jungbluth S."/>
            <person name="Walsh D.A."/>
            <person name="Denef V.J."/>
            <person name="McMahon K.D."/>
            <person name="Konstantinidis K.T."/>
            <person name="Eloe-Fadrosh E.A."/>
            <person name="Kyrpides N.C."/>
            <person name="Woyke T."/>
        </authorList>
    </citation>
    <scope>NUCLEOTIDE SEQUENCE</scope>
    <source>
        <strain evidence="1">GVMAG-M-3300024258-28</strain>
    </source>
</reference>
<evidence type="ECO:0000313" key="1">
    <source>
        <dbReference type="EMBL" id="QHT94222.1"/>
    </source>
</evidence>
<dbReference type="AlphaFoldDB" id="A0A6C0IMK6"/>
<proteinExistence type="predicted"/>
<protein>
    <submittedName>
        <fullName evidence="1">Uncharacterized protein</fullName>
    </submittedName>
</protein>
<organism evidence="1">
    <name type="scientific">viral metagenome</name>
    <dbReference type="NCBI Taxonomy" id="1070528"/>
    <lineage>
        <taxon>unclassified sequences</taxon>
        <taxon>metagenomes</taxon>
        <taxon>organismal metagenomes</taxon>
    </lineage>
</organism>
<name>A0A6C0IMK6_9ZZZZ</name>
<accession>A0A6C0IMK6</accession>